<evidence type="ECO:0000313" key="3">
    <source>
        <dbReference type="EMBL" id="ADU63515.1"/>
    </source>
</evidence>
<feature type="chain" id="PRO_5003214134" evidence="2">
    <location>
        <begin position="20"/>
        <end position="109"/>
    </location>
</feature>
<reference evidence="3 4" key="2">
    <citation type="journal article" date="2014" name="Genome Announc.">
        <title>Complete Genome Sequence of the Subsurface, Mesophilic Sulfate-Reducing Bacterium Desulfovibrio aespoeensis Aspo-2.</title>
        <authorList>
            <person name="Pedersen K."/>
            <person name="Bengtsson A."/>
            <person name="Edlund J."/>
            <person name="Rabe L."/>
            <person name="Hazen T."/>
            <person name="Chakraborty R."/>
            <person name="Goodwin L."/>
            <person name="Shapiro N."/>
        </authorList>
    </citation>
    <scope>NUCLEOTIDE SEQUENCE [LARGE SCALE GENOMIC DNA]</scope>
    <source>
        <strain evidence="4">ATCC 700646 / DSM 10631 / Aspo-2</strain>
    </source>
</reference>
<proteinExistence type="predicted"/>
<dbReference type="HOGENOM" id="CLU_2179559_0_0_7"/>
<dbReference type="RefSeq" id="WP_013515427.1">
    <property type="nucleotide sequence ID" value="NC_014844.1"/>
</dbReference>
<keyword evidence="2" id="KW-0732">Signal</keyword>
<accession>E6VV07</accession>
<feature type="compositionally biased region" description="Basic and acidic residues" evidence="1">
    <location>
        <begin position="48"/>
        <end position="63"/>
    </location>
</feature>
<feature type="compositionally biased region" description="Basic and acidic residues" evidence="1">
    <location>
        <begin position="90"/>
        <end position="103"/>
    </location>
</feature>
<dbReference type="EMBL" id="CP002431">
    <property type="protein sequence ID" value="ADU63515.1"/>
    <property type="molecule type" value="Genomic_DNA"/>
</dbReference>
<dbReference type="AlphaFoldDB" id="E6VV07"/>
<reference evidence="4" key="1">
    <citation type="submission" date="2010-12" db="EMBL/GenBank/DDBJ databases">
        <title>Complete sequence of Desulfovibrio aespoeensis Aspo-2.</title>
        <authorList>
            <consortium name="US DOE Joint Genome Institute"/>
            <person name="Lucas S."/>
            <person name="Copeland A."/>
            <person name="Lapidus A."/>
            <person name="Cheng J.-F."/>
            <person name="Goodwin L."/>
            <person name="Pitluck S."/>
            <person name="Chertkov O."/>
            <person name="Misra M."/>
            <person name="Detter J.C."/>
            <person name="Han C."/>
            <person name="Tapia R."/>
            <person name="Land M."/>
            <person name="Hauser L."/>
            <person name="Kyrpides N."/>
            <person name="Ivanova N."/>
            <person name="Ovchinnikova G."/>
            <person name="Pedersen K."/>
            <person name="Jagevall S."/>
            <person name="Hazen T."/>
            <person name="Woyke T."/>
        </authorList>
    </citation>
    <scope>NUCLEOTIDE SEQUENCE [LARGE SCALE GENOMIC DNA]</scope>
    <source>
        <strain evidence="4">ATCC 700646 / DSM 10631 / Aspo-2</strain>
    </source>
</reference>
<organism evidence="3 4">
    <name type="scientific">Pseudodesulfovibrio aespoeensis (strain ATCC 700646 / DSM 10631 / Aspo-2)</name>
    <name type="common">Desulfovibrio aespoeensis</name>
    <dbReference type="NCBI Taxonomy" id="643562"/>
    <lineage>
        <taxon>Bacteria</taxon>
        <taxon>Pseudomonadati</taxon>
        <taxon>Thermodesulfobacteriota</taxon>
        <taxon>Desulfovibrionia</taxon>
        <taxon>Desulfovibrionales</taxon>
        <taxon>Desulfovibrionaceae</taxon>
    </lineage>
</organism>
<evidence type="ECO:0000256" key="1">
    <source>
        <dbReference type="SAM" id="MobiDB-lite"/>
    </source>
</evidence>
<name>E6VV07_PSEA9</name>
<dbReference type="Proteomes" id="UP000002191">
    <property type="component" value="Chromosome"/>
</dbReference>
<evidence type="ECO:0000313" key="4">
    <source>
        <dbReference type="Proteomes" id="UP000002191"/>
    </source>
</evidence>
<sequence length="109" mass="11057" precursor="true">MKISVAGLLLVLMAAPVLAAPLSASQAASQAAPNAQGAVLVAFSGQENRGEQADTARQDDRTDQNGADQGDPSGRGDRVVIKGKGGKVTGVERKPAPGNERDTGAPPRQ</sequence>
<dbReference type="KEGG" id="das:Daes_2512"/>
<feature type="signal peptide" evidence="2">
    <location>
        <begin position="1"/>
        <end position="19"/>
    </location>
</feature>
<gene>
    <name evidence="3" type="ordered locus">Daes_2512</name>
</gene>
<keyword evidence="4" id="KW-1185">Reference proteome</keyword>
<feature type="region of interest" description="Disordered" evidence="1">
    <location>
        <begin position="42"/>
        <end position="109"/>
    </location>
</feature>
<evidence type="ECO:0000256" key="2">
    <source>
        <dbReference type="SAM" id="SignalP"/>
    </source>
</evidence>
<protein>
    <submittedName>
        <fullName evidence="3">Uncharacterized protein</fullName>
    </submittedName>
</protein>